<organism evidence="1 2">
    <name type="scientific">Solanum commersonii</name>
    <name type="common">Commerson's wild potato</name>
    <name type="synonym">Commerson's nightshade</name>
    <dbReference type="NCBI Taxonomy" id="4109"/>
    <lineage>
        <taxon>Eukaryota</taxon>
        <taxon>Viridiplantae</taxon>
        <taxon>Streptophyta</taxon>
        <taxon>Embryophyta</taxon>
        <taxon>Tracheophyta</taxon>
        <taxon>Spermatophyta</taxon>
        <taxon>Magnoliopsida</taxon>
        <taxon>eudicotyledons</taxon>
        <taxon>Gunneridae</taxon>
        <taxon>Pentapetalae</taxon>
        <taxon>asterids</taxon>
        <taxon>lamiids</taxon>
        <taxon>Solanales</taxon>
        <taxon>Solanaceae</taxon>
        <taxon>Solanoideae</taxon>
        <taxon>Solaneae</taxon>
        <taxon>Solanum</taxon>
    </lineage>
</organism>
<comment type="caution">
    <text evidence="1">The sequence shown here is derived from an EMBL/GenBank/DDBJ whole genome shotgun (WGS) entry which is preliminary data.</text>
</comment>
<dbReference type="EMBL" id="JACXVP010000010">
    <property type="protein sequence ID" value="KAG5582347.1"/>
    <property type="molecule type" value="Genomic_DNA"/>
</dbReference>
<keyword evidence="2" id="KW-1185">Reference proteome</keyword>
<reference evidence="1 2" key="1">
    <citation type="submission" date="2020-09" db="EMBL/GenBank/DDBJ databases">
        <title>De no assembly of potato wild relative species, Solanum commersonii.</title>
        <authorList>
            <person name="Cho K."/>
        </authorList>
    </citation>
    <scope>NUCLEOTIDE SEQUENCE [LARGE SCALE GENOMIC DNA]</scope>
    <source>
        <strain evidence="1">LZ3.2</strain>
        <tissue evidence="1">Leaf</tissue>
    </source>
</reference>
<protein>
    <submittedName>
        <fullName evidence="1">Uncharacterized protein</fullName>
    </submittedName>
</protein>
<gene>
    <name evidence="1" type="ORF">H5410_052974</name>
</gene>
<evidence type="ECO:0000313" key="2">
    <source>
        <dbReference type="Proteomes" id="UP000824120"/>
    </source>
</evidence>
<evidence type="ECO:0000313" key="1">
    <source>
        <dbReference type="EMBL" id="KAG5582347.1"/>
    </source>
</evidence>
<proteinExistence type="predicted"/>
<dbReference type="AlphaFoldDB" id="A0A9J5X2K0"/>
<name>A0A9J5X2K0_SOLCO</name>
<accession>A0A9J5X2K0</accession>
<dbReference type="Proteomes" id="UP000824120">
    <property type="component" value="Chromosome 10"/>
</dbReference>
<sequence length="75" mass="8512">MEPVVLDGQNGHFQGQTIPRVDLSYKVSCPLRSKWPILKVKRSPEKTFINTLSIESVGRDSQNVPFSRSNEPQSR</sequence>